<keyword evidence="5" id="KW-1185">Reference proteome</keyword>
<keyword evidence="3" id="KW-0472">Membrane</keyword>
<evidence type="ECO:0000313" key="5">
    <source>
        <dbReference type="Proteomes" id="UP001642260"/>
    </source>
</evidence>
<dbReference type="AlphaFoldDB" id="A0ABC8J019"/>
<reference evidence="4 5" key="1">
    <citation type="submission" date="2022-03" db="EMBL/GenBank/DDBJ databases">
        <authorList>
            <person name="Macdonald S."/>
            <person name="Ahmed S."/>
            <person name="Newling K."/>
        </authorList>
    </citation>
    <scope>NUCLEOTIDE SEQUENCE [LARGE SCALE GENOMIC DNA]</scope>
</reference>
<dbReference type="Gene3D" id="3.40.50.2000">
    <property type="entry name" value="Glycogen Phosphorylase B"/>
    <property type="match status" value="1"/>
</dbReference>
<feature type="transmembrane region" description="Helical" evidence="3">
    <location>
        <begin position="242"/>
        <end position="259"/>
    </location>
</feature>
<organism evidence="4 5">
    <name type="scientific">Eruca vesicaria subsp. sativa</name>
    <name type="common">Garden rocket</name>
    <name type="synonym">Eruca sativa</name>
    <dbReference type="NCBI Taxonomy" id="29727"/>
    <lineage>
        <taxon>Eukaryota</taxon>
        <taxon>Viridiplantae</taxon>
        <taxon>Streptophyta</taxon>
        <taxon>Embryophyta</taxon>
        <taxon>Tracheophyta</taxon>
        <taxon>Spermatophyta</taxon>
        <taxon>Magnoliopsida</taxon>
        <taxon>eudicotyledons</taxon>
        <taxon>Gunneridae</taxon>
        <taxon>Pentapetalae</taxon>
        <taxon>rosids</taxon>
        <taxon>malvids</taxon>
        <taxon>Brassicales</taxon>
        <taxon>Brassicaceae</taxon>
        <taxon>Brassiceae</taxon>
        <taxon>Eruca</taxon>
    </lineage>
</organism>
<dbReference type="SUPFAM" id="SSF53756">
    <property type="entry name" value="UDP-Glycosyltransferase/glycogen phosphorylase"/>
    <property type="match status" value="1"/>
</dbReference>
<keyword evidence="1" id="KW-0328">Glycosyltransferase</keyword>
<evidence type="ECO:0000313" key="4">
    <source>
        <dbReference type="EMBL" id="CAH8296189.1"/>
    </source>
</evidence>
<keyword evidence="3" id="KW-0812">Transmembrane</keyword>
<accession>A0ABC8J019</accession>
<dbReference type="Proteomes" id="UP001642260">
    <property type="component" value="Unassembled WGS sequence"/>
</dbReference>
<keyword evidence="2" id="KW-0808">Transferase</keyword>
<protein>
    <recommendedName>
        <fullName evidence="6">Sucrose-phosphate synthase</fullName>
    </recommendedName>
</protein>
<gene>
    <name evidence="4" type="ORF">ERUC_LOCUS1975</name>
</gene>
<dbReference type="PANTHER" id="PTHR46039">
    <property type="entry name" value="SUCROSE-PHOSPHATE SYNTHASE 3-RELATED"/>
    <property type="match status" value="1"/>
</dbReference>
<dbReference type="EMBL" id="CAKOAT010050377">
    <property type="protein sequence ID" value="CAH8296189.1"/>
    <property type="molecule type" value="Genomic_DNA"/>
</dbReference>
<keyword evidence="3" id="KW-1133">Transmembrane helix</keyword>
<name>A0ABC8J019_ERUVS</name>
<dbReference type="PANTHER" id="PTHR46039:SF1">
    <property type="entry name" value="SUCROSE-PHOSPHATE SYNTHASE 4"/>
    <property type="match status" value="1"/>
</dbReference>
<evidence type="ECO:0000256" key="2">
    <source>
        <dbReference type="ARBA" id="ARBA00022679"/>
    </source>
</evidence>
<evidence type="ECO:0008006" key="6">
    <source>
        <dbReference type="Google" id="ProtNLM"/>
    </source>
</evidence>
<dbReference type="InterPro" id="IPR044161">
    <property type="entry name" value="SPS"/>
</dbReference>
<evidence type="ECO:0000256" key="1">
    <source>
        <dbReference type="ARBA" id="ARBA00022676"/>
    </source>
</evidence>
<proteinExistence type="predicted"/>
<comment type="caution">
    <text evidence="4">The sequence shown here is derived from an EMBL/GenBank/DDBJ whole genome shotgun (WGS) entry which is preliminary data.</text>
</comment>
<dbReference type="GO" id="GO:0016757">
    <property type="term" value="F:glycosyltransferase activity"/>
    <property type="evidence" value="ECO:0007669"/>
    <property type="project" value="UniProtKB-KW"/>
</dbReference>
<sequence>MHGLVRGENMELGRDSDTGSQVKYVVELARALANTEGVHRVDLLTRQISSPEVDSSYGEPVEMLSCPPEGSGSCGSYIIRIPCGSWDKYCHITLIRTYKKEEYIPKESLWPHIHEFVDGALNHIVDIARRIAAHLAGTLNVPMVLTGHSLGRNKFEQLLKQGRNTREDINKTYKIMRRIEAEELSLDAAEMVVTSTRQEIEAQWGLYDGFDIKLERKLSVRRRRGVSCFGRYMPRMVKLGDYLLRSLIIATFYIVYNSYPTIILKCLSMD</sequence>
<evidence type="ECO:0000256" key="3">
    <source>
        <dbReference type="SAM" id="Phobius"/>
    </source>
</evidence>